<gene>
    <name evidence="3" type="primary">gldJ</name>
    <name evidence="3" type="ORF">GCM10007424_16030</name>
</gene>
<dbReference type="InterPro" id="IPR051043">
    <property type="entry name" value="Sulfatase_Mod_Factor_Kinase"/>
</dbReference>
<sequence>MRINKITALKSLLAIAVTVGFTGCSKNGSGSGNVSTATGWKINDKKGGFQHNSNYKKQETAPGLVEVEGGTFTMGRVADDVMHDWNNTPTQQHVQSFYMDETEVTNVMYMEYLDWLKRVYPPSEENYRNIYVGALPDTLVWRAALGYNETMTNNYLRHPAYGNYPVVGVNWIQAVEFSKWRTDRVNESVLEREGYLKKDAKITDVSAESTFSTEAYLESPNKSYGGNEEIVYRGPRNKMAGDEEAKNVYAQRTSGLILPEYRLPTEAEWEYAAIALVGNREYNLYRGNKKYPWKGQYTRNGRRQSKGDQLANFKQGKGDYGGIAGWSDDNADITAPVKTYPPNDFGLYDMAGNVAEWVADVYRPIVDDEANDFNYYRGNVYMKNKIGEDGRAELVTAETIEYDTLSNGRIQYRNLPGQIAQEPITQEDVFLRQNYTRSDNRNYRDGDVQSSRYFNYGASEETGLDENQRMYDSPKHTVEVDSMGNLDRTWDSSDSRTTLVNDNVRVYKGGSWRDRAYWLDPAQRRYFPQDMATDYIGFRCAMSKVGPKSSRKTARN</sequence>
<dbReference type="SUPFAM" id="SSF56436">
    <property type="entry name" value="C-type lectin-like"/>
    <property type="match status" value="1"/>
</dbReference>
<keyword evidence="1" id="KW-0732">Signal</keyword>
<dbReference type="NCBIfam" id="TIGR03524">
    <property type="entry name" value="GldJ"/>
    <property type="match status" value="1"/>
</dbReference>
<comment type="caution">
    <text evidence="3">The sequence shown here is derived from an EMBL/GenBank/DDBJ whole genome shotgun (WGS) entry which is preliminary data.</text>
</comment>
<dbReference type="RefSeq" id="WP_188620736.1">
    <property type="nucleotide sequence ID" value="NZ_BMJE01000003.1"/>
</dbReference>
<evidence type="ECO:0000256" key="1">
    <source>
        <dbReference type="SAM" id="SignalP"/>
    </source>
</evidence>
<dbReference type="PANTHER" id="PTHR23150">
    <property type="entry name" value="SULFATASE MODIFYING FACTOR 1, 2"/>
    <property type="match status" value="1"/>
</dbReference>
<organism evidence="3 4">
    <name type="scientific">Flavobacterium suaedae</name>
    <dbReference type="NCBI Taxonomy" id="1767027"/>
    <lineage>
        <taxon>Bacteria</taxon>
        <taxon>Pseudomonadati</taxon>
        <taxon>Bacteroidota</taxon>
        <taxon>Flavobacteriia</taxon>
        <taxon>Flavobacteriales</taxon>
        <taxon>Flavobacteriaceae</taxon>
        <taxon>Flavobacterium</taxon>
    </lineage>
</organism>
<evidence type="ECO:0000313" key="3">
    <source>
        <dbReference type="EMBL" id="GGB76794.1"/>
    </source>
</evidence>
<protein>
    <submittedName>
        <fullName evidence="3">Gliding motility lipoprotein GldJ</fullName>
    </submittedName>
</protein>
<keyword evidence="3" id="KW-0449">Lipoprotein</keyword>
<dbReference type="PANTHER" id="PTHR23150:SF19">
    <property type="entry name" value="FORMYLGLYCINE-GENERATING ENZYME"/>
    <property type="match status" value="1"/>
</dbReference>
<dbReference type="EMBL" id="BMJE01000003">
    <property type="protein sequence ID" value="GGB76794.1"/>
    <property type="molecule type" value="Genomic_DNA"/>
</dbReference>
<dbReference type="InterPro" id="IPR005532">
    <property type="entry name" value="SUMF_dom"/>
</dbReference>
<feature type="domain" description="Sulfatase-modifying factor enzyme-like" evidence="2">
    <location>
        <begin position="61"/>
        <end position="384"/>
    </location>
</feature>
<dbReference type="Gene3D" id="3.90.1580.10">
    <property type="entry name" value="paralog of FGE (formylglycine-generating enzyme)"/>
    <property type="match status" value="2"/>
</dbReference>
<feature type="chain" id="PRO_5045519043" evidence="1">
    <location>
        <begin position="17"/>
        <end position="556"/>
    </location>
</feature>
<evidence type="ECO:0000259" key="2">
    <source>
        <dbReference type="Pfam" id="PF03781"/>
    </source>
</evidence>
<dbReference type="InterPro" id="IPR042095">
    <property type="entry name" value="SUMF_sf"/>
</dbReference>
<reference evidence="4" key="1">
    <citation type="journal article" date="2019" name="Int. J. Syst. Evol. Microbiol.">
        <title>The Global Catalogue of Microorganisms (GCM) 10K type strain sequencing project: providing services to taxonomists for standard genome sequencing and annotation.</title>
        <authorList>
            <consortium name="The Broad Institute Genomics Platform"/>
            <consortium name="The Broad Institute Genome Sequencing Center for Infectious Disease"/>
            <person name="Wu L."/>
            <person name="Ma J."/>
        </authorList>
    </citation>
    <scope>NUCLEOTIDE SEQUENCE [LARGE SCALE GENOMIC DNA]</scope>
    <source>
        <strain evidence="4">CGMCC 1.15461</strain>
    </source>
</reference>
<dbReference type="InterPro" id="IPR016187">
    <property type="entry name" value="CTDL_fold"/>
</dbReference>
<proteinExistence type="predicted"/>
<keyword evidence="4" id="KW-1185">Reference proteome</keyword>
<name>A0ABQ1JWR8_9FLAO</name>
<accession>A0ABQ1JWR8</accession>
<dbReference type="InterPro" id="IPR019865">
    <property type="entry name" value="Glid_motil-assoc_lipo_GldJ"/>
</dbReference>
<feature type="signal peptide" evidence="1">
    <location>
        <begin position="1"/>
        <end position="16"/>
    </location>
</feature>
<dbReference type="Proteomes" id="UP000615760">
    <property type="component" value="Unassembled WGS sequence"/>
</dbReference>
<dbReference type="Pfam" id="PF03781">
    <property type="entry name" value="FGE-sulfatase"/>
    <property type="match status" value="1"/>
</dbReference>
<evidence type="ECO:0000313" key="4">
    <source>
        <dbReference type="Proteomes" id="UP000615760"/>
    </source>
</evidence>
<dbReference type="PROSITE" id="PS51257">
    <property type="entry name" value="PROKAR_LIPOPROTEIN"/>
    <property type="match status" value="1"/>
</dbReference>